<proteinExistence type="predicted"/>
<keyword evidence="2" id="KW-1185">Reference proteome</keyword>
<organism evidence="1 2">
    <name type="scientific">Methylorubrum salsuginis</name>
    <dbReference type="NCBI Taxonomy" id="414703"/>
    <lineage>
        <taxon>Bacteria</taxon>
        <taxon>Pseudomonadati</taxon>
        <taxon>Pseudomonadota</taxon>
        <taxon>Alphaproteobacteria</taxon>
        <taxon>Hyphomicrobiales</taxon>
        <taxon>Methylobacteriaceae</taxon>
        <taxon>Methylorubrum</taxon>
    </lineage>
</organism>
<dbReference type="EMBL" id="FOSV01000007">
    <property type="protein sequence ID" value="SFL01232.1"/>
    <property type="molecule type" value="Genomic_DNA"/>
</dbReference>
<evidence type="ECO:0000313" key="2">
    <source>
        <dbReference type="Proteomes" id="UP000198804"/>
    </source>
</evidence>
<name>A0A1I4E650_9HYPH</name>
<protein>
    <submittedName>
        <fullName evidence="1">Uncharacterized protein</fullName>
    </submittedName>
</protein>
<accession>A0A1I4E650</accession>
<dbReference type="Proteomes" id="UP000198804">
    <property type="component" value="Unassembled WGS sequence"/>
</dbReference>
<sequence length="57" mass="6438">MRTGQGTRDHERMDDSTLRAWVREALDDPSPAVLAEQVFVELHALHEAHLKAARSDT</sequence>
<evidence type="ECO:0000313" key="1">
    <source>
        <dbReference type="EMBL" id="SFL01232.1"/>
    </source>
</evidence>
<reference evidence="2" key="1">
    <citation type="submission" date="2016-10" db="EMBL/GenBank/DDBJ databases">
        <authorList>
            <person name="Varghese N."/>
            <person name="Submissions S."/>
        </authorList>
    </citation>
    <scope>NUCLEOTIDE SEQUENCE [LARGE SCALE GENOMIC DNA]</scope>
    <source>
        <strain evidence="2">CGMCC 1.6474</strain>
    </source>
</reference>
<dbReference type="STRING" id="414703.SAMN04488125_107115"/>
<dbReference type="AlphaFoldDB" id="A0A1I4E650"/>
<gene>
    <name evidence="1" type="ORF">SAMN04488125_107115</name>
</gene>